<dbReference type="CDD" id="cd04301">
    <property type="entry name" value="NAT_SF"/>
    <property type="match status" value="1"/>
</dbReference>
<dbReference type="RefSeq" id="WP_310547728.1">
    <property type="nucleotide sequence ID" value="NZ_JAVKGR010000003.1"/>
</dbReference>
<dbReference type="SUPFAM" id="SSF55729">
    <property type="entry name" value="Acyl-CoA N-acyltransferases (Nat)"/>
    <property type="match status" value="1"/>
</dbReference>
<dbReference type="InterPro" id="IPR016181">
    <property type="entry name" value="Acyl_CoA_acyltransferase"/>
</dbReference>
<reference evidence="4 5" key="1">
    <citation type="submission" date="2023-09" db="EMBL/GenBank/DDBJ databases">
        <title>Description of three actinobacteria isolated from air of manufacturing shop in a pharmaceutical factory.</title>
        <authorList>
            <person name="Zhang D.-F."/>
        </authorList>
    </citation>
    <scope>NUCLEOTIDE SEQUENCE [LARGE SCALE GENOMIC DNA]</scope>
    <source>
        <strain evidence="4 5">LY-0111</strain>
    </source>
</reference>
<evidence type="ECO:0000256" key="2">
    <source>
        <dbReference type="ARBA" id="ARBA00023315"/>
    </source>
</evidence>
<dbReference type="PROSITE" id="PS51186">
    <property type="entry name" value="GNAT"/>
    <property type="match status" value="1"/>
</dbReference>
<evidence type="ECO:0000313" key="5">
    <source>
        <dbReference type="Proteomes" id="UP001251870"/>
    </source>
</evidence>
<evidence type="ECO:0000313" key="4">
    <source>
        <dbReference type="EMBL" id="MDR8018734.1"/>
    </source>
</evidence>
<name>A0ABU2DQJ6_9MICC</name>
<evidence type="ECO:0000256" key="1">
    <source>
        <dbReference type="ARBA" id="ARBA00022679"/>
    </source>
</evidence>
<keyword evidence="1" id="KW-0808">Transferase</keyword>
<evidence type="ECO:0000259" key="3">
    <source>
        <dbReference type="PROSITE" id="PS51186"/>
    </source>
</evidence>
<dbReference type="EMBL" id="JAVKGR010000003">
    <property type="protein sequence ID" value="MDR8018734.1"/>
    <property type="molecule type" value="Genomic_DNA"/>
</dbReference>
<dbReference type="Proteomes" id="UP001251870">
    <property type="component" value="Unassembled WGS sequence"/>
</dbReference>
<gene>
    <name evidence="4" type="ORF">RIL96_04040</name>
</gene>
<sequence>MVCAVERAAAEMFLAYDLVRITEDEPVDAASFRAHVEAGTAYVWESDGDVVGYLLLEVKDDAAHIEQVTVHPRAAGQRIGAALIDCSEAWAHEHGLRALTLTTFSEIPWNGPYYRRLGFAEVAPDEQGPELAAQVKYEASLGLTARPRIAMRRAVSRAVDDLP</sequence>
<dbReference type="InterPro" id="IPR000182">
    <property type="entry name" value="GNAT_dom"/>
</dbReference>
<dbReference type="Pfam" id="PF00583">
    <property type="entry name" value="Acetyltransf_1"/>
    <property type="match status" value="1"/>
</dbReference>
<dbReference type="Gene3D" id="3.40.630.30">
    <property type="match status" value="1"/>
</dbReference>
<dbReference type="PANTHER" id="PTHR43877">
    <property type="entry name" value="AMINOALKYLPHOSPHONATE N-ACETYLTRANSFERASE-RELATED-RELATED"/>
    <property type="match status" value="1"/>
</dbReference>
<keyword evidence="2" id="KW-0012">Acyltransferase</keyword>
<feature type="domain" description="N-acetyltransferase" evidence="3">
    <location>
        <begin position="1"/>
        <end position="144"/>
    </location>
</feature>
<comment type="caution">
    <text evidence="4">The sequence shown here is derived from an EMBL/GenBank/DDBJ whole genome shotgun (WGS) entry which is preliminary data.</text>
</comment>
<organism evidence="4 5">
    <name type="scientific">Nesterenkonia aerolata</name>
    <dbReference type="NCBI Taxonomy" id="3074079"/>
    <lineage>
        <taxon>Bacteria</taxon>
        <taxon>Bacillati</taxon>
        <taxon>Actinomycetota</taxon>
        <taxon>Actinomycetes</taxon>
        <taxon>Micrococcales</taxon>
        <taxon>Micrococcaceae</taxon>
        <taxon>Nesterenkonia</taxon>
    </lineage>
</organism>
<protein>
    <submittedName>
        <fullName evidence="4">GNAT family N-acetyltransferase</fullName>
    </submittedName>
</protein>
<dbReference type="InterPro" id="IPR050832">
    <property type="entry name" value="Bact_Acetyltransf"/>
</dbReference>
<keyword evidence="5" id="KW-1185">Reference proteome</keyword>
<proteinExistence type="predicted"/>
<accession>A0ABU2DQJ6</accession>